<dbReference type="Proteomes" id="UP001152747">
    <property type="component" value="Unassembled WGS sequence"/>
</dbReference>
<sequence length="116" mass="13796">MEPCEPCTLQQLCNVKMMAQLTDIFMRRKLKEPGLPTLTAWFFRNALNRVTFNSKTQEQYKRVCAHFRSFLRLVDYTDFPSLKKDNTFDVREIAMFMEEMKRKGFVAVQQTGRTQK</sequence>
<name>A0A9P1J5B0_9PELO</name>
<protein>
    <submittedName>
        <fullName evidence="1">Uncharacterized protein</fullName>
    </submittedName>
</protein>
<evidence type="ECO:0000313" key="1">
    <source>
        <dbReference type="EMBL" id="CAI5456587.1"/>
    </source>
</evidence>
<dbReference type="AlphaFoldDB" id="A0A9P1J5B0"/>
<proteinExistence type="predicted"/>
<evidence type="ECO:0000313" key="2">
    <source>
        <dbReference type="Proteomes" id="UP001152747"/>
    </source>
</evidence>
<reference evidence="1" key="1">
    <citation type="submission" date="2022-11" db="EMBL/GenBank/DDBJ databases">
        <authorList>
            <person name="Kikuchi T."/>
        </authorList>
    </citation>
    <scope>NUCLEOTIDE SEQUENCE</scope>
    <source>
        <strain evidence="1">PS1010</strain>
    </source>
</reference>
<keyword evidence="2" id="KW-1185">Reference proteome</keyword>
<organism evidence="1 2">
    <name type="scientific">Caenorhabditis angaria</name>
    <dbReference type="NCBI Taxonomy" id="860376"/>
    <lineage>
        <taxon>Eukaryota</taxon>
        <taxon>Metazoa</taxon>
        <taxon>Ecdysozoa</taxon>
        <taxon>Nematoda</taxon>
        <taxon>Chromadorea</taxon>
        <taxon>Rhabditida</taxon>
        <taxon>Rhabditina</taxon>
        <taxon>Rhabditomorpha</taxon>
        <taxon>Rhabditoidea</taxon>
        <taxon>Rhabditidae</taxon>
        <taxon>Peloderinae</taxon>
        <taxon>Caenorhabditis</taxon>
    </lineage>
</organism>
<accession>A0A9P1J5B0</accession>
<dbReference type="EMBL" id="CANHGI010000006">
    <property type="protein sequence ID" value="CAI5456587.1"/>
    <property type="molecule type" value="Genomic_DNA"/>
</dbReference>
<comment type="caution">
    <text evidence="1">The sequence shown here is derived from an EMBL/GenBank/DDBJ whole genome shotgun (WGS) entry which is preliminary data.</text>
</comment>
<gene>
    <name evidence="1" type="ORF">CAMP_LOCUS19224</name>
</gene>